<protein>
    <submittedName>
        <fullName evidence="2">Uncharacterized protein</fullName>
    </submittedName>
</protein>
<evidence type="ECO:0000313" key="2">
    <source>
        <dbReference type="EMBL" id="KIZ33657.1"/>
    </source>
</evidence>
<sequence length="227" mass="23873">MSAIATNPTKPAATSLPAIIAGTASTPTTGTKPANATAGQPTDSVELSDRAKAILAKSAADKAATADLSLTFDEILQKRSDALSSKLTKAFQGLNVNLDEAVRLQVDKFGNVTTEGPWKKKIEKLFADDPELAKEFKAVAGLNALKAANTALELYNKEKGSVAGSKEQQQAWTQYNIRSINIQTLSGVMSLKDGSLRSAAVDYIDTIAKPHGDGSVASQKDIANRLA</sequence>
<dbReference type="Proteomes" id="UP000032515">
    <property type="component" value="Unassembled WGS sequence"/>
</dbReference>
<organism evidence="2 3">
    <name type="scientific">Rhodopseudomonas palustris</name>
    <dbReference type="NCBI Taxonomy" id="1076"/>
    <lineage>
        <taxon>Bacteria</taxon>
        <taxon>Pseudomonadati</taxon>
        <taxon>Pseudomonadota</taxon>
        <taxon>Alphaproteobacteria</taxon>
        <taxon>Hyphomicrobiales</taxon>
        <taxon>Nitrobacteraceae</taxon>
        <taxon>Rhodopseudomonas</taxon>
    </lineage>
</organism>
<dbReference type="AlphaFoldDB" id="A0A0D7E1X1"/>
<dbReference type="PATRIC" id="fig|1076.23.peg.2378"/>
<name>A0A0D7E1X1_RHOPL</name>
<dbReference type="EMBL" id="JXXE01000734">
    <property type="protein sequence ID" value="KIZ33657.1"/>
    <property type="molecule type" value="Genomic_DNA"/>
</dbReference>
<proteinExistence type="predicted"/>
<evidence type="ECO:0000313" key="3">
    <source>
        <dbReference type="Proteomes" id="UP000032515"/>
    </source>
</evidence>
<comment type="caution">
    <text evidence="2">The sequence shown here is derived from an EMBL/GenBank/DDBJ whole genome shotgun (WGS) entry which is preliminary data.</text>
</comment>
<feature type="compositionally biased region" description="Polar residues" evidence="1">
    <location>
        <begin position="23"/>
        <end position="44"/>
    </location>
</feature>
<gene>
    <name evidence="2" type="ORF">OO17_28225</name>
</gene>
<reference evidence="2 3" key="1">
    <citation type="submission" date="2014-11" db="EMBL/GenBank/DDBJ databases">
        <title>Genomics and ecophysiology of heterotrophic nitrogen fixing bacteria isolated from estuarine surface water.</title>
        <authorList>
            <person name="Bentzon-Tilia M."/>
            <person name="Severin I."/>
            <person name="Hansen L.H."/>
            <person name="Riemann L."/>
        </authorList>
    </citation>
    <scope>NUCLEOTIDE SEQUENCE [LARGE SCALE GENOMIC DNA]</scope>
    <source>
        <strain evidence="2 3">BAL398</strain>
    </source>
</reference>
<dbReference type="OrthoDB" id="8138607at2"/>
<accession>A0A0D7E1X1</accession>
<evidence type="ECO:0000256" key="1">
    <source>
        <dbReference type="SAM" id="MobiDB-lite"/>
    </source>
</evidence>
<dbReference type="RefSeq" id="WP_044418337.1">
    <property type="nucleotide sequence ID" value="NZ_JXXE01000734.1"/>
</dbReference>
<feature type="region of interest" description="Disordered" evidence="1">
    <location>
        <begin position="1"/>
        <end position="44"/>
    </location>
</feature>